<accession>A0A6N7Z3T2</accession>
<comment type="caution">
    <text evidence="2">The sequence shown here is derived from an EMBL/GenBank/DDBJ whole genome shotgun (WGS) entry which is preliminary data.</text>
</comment>
<dbReference type="InterPro" id="IPR002035">
    <property type="entry name" value="VWF_A"/>
</dbReference>
<dbReference type="InterPro" id="IPR036465">
    <property type="entry name" value="vWFA_dom_sf"/>
</dbReference>
<dbReference type="PROSITE" id="PS50234">
    <property type="entry name" value="VWFA"/>
    <property type="match status" value="1"/>
</dbReference>
<keyword evidence="3" id="KW-1185">Reference proteome</keyword>
<evidence type="ECO:0000313" key="3">
    <source>
        <dbReference type="Proteomes" id="UP000440096"/>
    </source>
</evidence>
<organism evidence="2 3">
    <name type="scientific">Amycolatopsis pithecellobii</name>
    <dbReference type="NCBI Taxonomy" id="664692"/>
    <lineage>
        <taxon>Bacteria</taxon>
        <taxon>Bacillati</taxon>
        <taxon>Actinomycetota</taxon>
        <taxon>Actinomycetes</taxon>
        <taxon>Pseudonocardiales</taxon>
        <taxon>Pseudonocardiaceae</taxon>
        <taxon>Amycolatopsis</taxon>
    </lineage>
</organism>
<dbReference type="Gene3D" id="3.40.50.410">
    <property type="entry name" value="von Willebrand factor, type A domain"/>
    <property type="match status" value="1"/>
</dbReference>
<evidence type="ECO:0000313" key="2">
    <source>
        <dbReference type="EMBL" id="MTD54794.1"/>
    </source>
</evidence>
<name>A0A6N7Z3T2_9PSEU</name>
<dbReference type="EMBL" id="WMBA01000015">
    <property type="protein sequence ID" value="MTD54794.1"/>
    <property type="molecule type" value="Genomic_DNA"/>
</dbReference>
<dbReference type="Pfam" id="PF13519">
    <property type="entry name" value="VWA_2"/>
    <property type="match status" value="1"/>
</dbReference>
<evidence type="ECO:0000259" key="1">
    <source>
        <dbReference type="PROSITE" id="PS50234"/>
    </source>
</evidence>
<dbReference type="SMART" id="SM00327">
    <property type="entry name" value="VWA"/>
    <property type="match status" value="1"/>
</dbReference>
<dbReference type="RefSeq" id="WP_154757005.1">
    <property type="nucleotide sequence ID" value="NZ_WMBA01000015.1"/>
</dbReference>
<dbReference type="Proteomes" id="UP000440096">
    <property type="component" value="Unassembled WGS sequence"/>
</dbReference>
<gene>
    <name evidence="2" type="ORF">GKO32_12495</name>
</gene>
<dbReference type="OrthoDB" id="9806395at2"/>
<protein>
    <submittedName>
        <fullName evidence="2">VWA domain-containing protein</fullName>
    </submittedName>
</protein>
<sequence length="249" mass="27504">MTQSTADEVSESTLTDGQVIMPFYLIVDVSSSMSGDIQELNEAIQQLIRDICDDPVVDDLVMLSIITFNHNAQTIVPLDSPSSLTPPTVTASGGTNYGAAFREYHQVFEQDRAKLKSQRIKMYRPCVFFLTDGAPGDGNYAETFQSLFAYDPEQKTGNRAFPYFVPFGFRSAPEEVMRKLAYPNFGRTKGRWFLSRSNSVKEVLKAMTEVIGKTVISSGQSASQGLPQIVPPAPSANLDAQFGEAEDWM</sequence>
<reference evidence="2 3" key="1">
    <citation type="submission" date="2019-11" db="EMBL/GenBank/DDBJ databases">
        <title>Draft genome of Amycolatopsis RM579.</title>
        <authorList>
            <person name="Duangmal K."/>
            <person name="Mingma R."/>
        </authorList>
    </citation>
    <scope>NUCLEOTIDE SEQUENCE [LARGE SCALE GENOMIC DNA]</scope>
    <source>
        <strain evidence="2 3">RM579</strain>
    </source>
</reference>
<proteinExistence type="predicted"/>
<dbReference type="SUPFAM" id="SSF53300">
    <property type="entry name" value="vWA-like"/>
    <property type="match status" value="1"/>
</dbReference>
<dbReference type="AlphaFoldDB" id="A0A6N7Z3T2"/>
<feature type="domain" description="VWFA" evidence="1">
    <location>
        <begin position="22"/>
        <end position="207"/>
    </location>
</feature>